<sequence>MTLKIPNKPAEILTPFPRPDPSPEGLKVLRQICRKAVESDEVYSVTFSDLLCPEGKNHLFTLKPYYWEVEPGKWEKRDGKRNPYCDKPGGQKQLETAAVTIHNLALGAAYLPEFRDGCAKRLQRVLKVFFIDPETRMVPEVWYAQCNPGSKPLKGDYAFEIALRNIILVDQGMQLAASFLNKRTVDTLVNWIATQTKWIRDSDQGAAARKYEDNKRIWLEAITASHFSFISPPEGNSYAISFFQTYAPSHPPKKFFEHELQRTLPRHYTLFALEPLFILAELTLPSSRRLDRYIAQYLRDLLEFAKQVTPGEIERPLEEQGRYEGRWQWYERMLAGWTGQGQRGGEEPNGRAWEGGFTQRMRMIWGFI</sequence>
<dbReference type="InterPro" id="IPR008397">
    <property type="entry name" value="Alginate_lyase_dom"/>
</dbReference>
<dbReference type="GO" id="GO:0042597">
    <property type="term" value="C:periplasmic space"/>
    <property type="evidence" value="ECO:0007669"/>
    <property type="project" value="InterPro"/>
</dbReference>
<evidence type="ECO:0000256" key="2">
    <source>
        <dbReference type="ARBA" id="ARBA00023239"/>
    </source>
</evidence>
<dbReference type="AlphaFoldDB" id="A0A854QDP9"/>
<protein>
    <recommendedName>
        <fullName evidence="3">Alginate lyase domain-containing protein</fullName>
    </recommendedName>
</protein>
<dbReference type="Gene3D" id="1.50.10.100">
    <property type="entry name" value="Chondroitin AC/alginate lyase"/>
    <property type="match status" value="1"/>
</dbReference>
<dbReference type="SUPFAM" id="SSF48230">
    <property type="entry name" value="Chondroitin AC/alginate lyase"/>
    <property type="match status" value="1"/>
</dbReference>
<dbReference type="InterPro" id="IPR008929">
    <property type="entry name" value="Chondroitin_lyas"/>
</dbReference>
<dbReference type="OrthoDB" id="63533at2759"/>
<accession>A0A854QDP9</accession>
<organism evidence="4 5">
    <name type="scientific">Cryptococcus neoformans Tu259-1</name>
    <dbReference type="NCBI Taxonomy" id="1230072"/>
    <lineage>
        <taxon>Eukaryota</taxon>
        <taxon>Fungi</taxon>
        <taxon>Dikarya</taxon>
        <taxon>Basidiomycota</taxon>
        <taxon>Agaricomycotina</taxon>
        <taxon>Tremellomycetes</taxon>
        <taxon>Tremellales</taxon>
        <taxon>Cryptococcaceae</taxon>
        <taxon>Cryptococcus</taxon>
        <taxon>Cryptococcus neoformans species complex</taxon>
    </lineage>
</organism>
<keyword evidence="2" id="KW-0456">Lyase</keyword>
<dbReference type="Proteomes" id="UP000199727">
    <property type="component" value="Unassembled WGS sequence"/>
</dbReference>
<gene>
    <name evidence="4" type="ORF">C361_05996</name>
</gene>
<evidence type="ECO:0000256" key="1">
    <source>
        <dbReference type="ARBA" id="ARBA00022729"/>
    </source>
</evidence>
<dbReference type="Pfam" id="PF05426">
    <property type="entry name" value="Alginate_lyase"/>
    <property type="match status" value="1"/>
</dbReference>
<dbReference type="GO" id="GO:0016829">
    <property type="term" value="F:lyase activity"/>
    <property type="evidence" value="ECO:0007669"/>
    <property type="project" value="UniProtKB-KW"/>
</dbReference>
<keyword evidence="1" id="KW-0732">Signal</keyword>
<feature type="domain" description="Alginate lyase" evidence="3">
    <location>
        <begin position="55"/>
        <end position="303"/>
    </location>
</feature>
<comment type="caution">
    <text evidence="4">The sequence shown here is derived from an EMBL/GenBank/DDBJ whole genome shotgun (WGS) entry which is preliminary data.</text>
</comment>
<dbReference type="EMBL" id="AMKT01000078">
    <property type="protein sequence ID" value="OXG13854.1"/>
    <property type="molecule type" value="Genomic_DNA"/>
</dbReference>
<reference evidence="4 5" key="1">
    <citation type="submission" date="2017-06" db="EMBL/GenBank/DDBJ databases">
        <title>Global population genomics of the pathogenic fungus Cryptococcus neoformans var. grubii.</title>
        <authorList>
            <person name="Cuomo C."/>
            <person name="Litvintseva A."/>
            <person name="Chen Y."/>
            <person name="Young S."/>
            <person name="Zeng Q."/>
            <person name="Chapman S."/>
            <person name="Gujja S."/>
            <person name="Saif S."/>
            <person name="Birren B."/>
        </authorList>
    </citation>
    <scope>NUCLEOTIDE SEQUENCE [LARGE SCALE GENOMIC DNA]</scope>
    <source>
        <strain evidence="4 5">Tu259-1</strain>
    </source>
</reference>
<proteinExistence type="predicted"/>
<name>A0A854QDP9_CRYNE</name>
<evidence type="ECO:0000259" key="3">
    <source>
        <dbReference type="Pfam" id="PF05426"/>
    </source>
</evidence>
<evidence type="ECO:0000313" key="4">
    <source>
        <dbReference type="EMBL" id="OXG13854.1"/>
    </source>
</evidence>
<evidence type="ECO:0000313" key="5">
    <source>
        <dbReference type="Proteomes" id="UP000199727"/>
    </source>
</evidence>